<proteinExistence type="predicted"/>
<keyword evidence="3" id="KW-1185">Reference proteome</keyword>
<dbReference type="RefSeq" id="WP_145259239.1">
    <property type="nucleotide sequence ID" value="NZ_CP036316.1"/>
</dbReference>
<dbReference type="OrthoDB" id="3362857at2"/>
<dbReference type="EMBL" id="CP036316">
    <property type="protein sequence ID" value="QDT63151.1"/>
    <property type="molecule type" value="Genomic_DNA"/>
</dbReference>
<organism evidence="2 3">
    <name type="scientific">Calycomorphotria hydatis</name>
    <dbReference type="NCBI Taxonomy" id="2528027"/>
    <lineage>
        <taxon>Bacteria</taxon>
        <taxon>Pseudomonadati</taxon>
        <taxon>Planctomycetota</taxon>
        <taxon>Planctomycetia</taxon>
        <taxon>Planctomycetales</taxon>
        <taxon>Planctomycetaceae</taxon>
        <taxon>Calycomorphotria</taxon>
    </lineage>
</organism>
<dbReference type="Proteomes" id="UP000319976">
    <property type="component" value="Chromosome"/>
</dbReference>
<feature type="transmembrane region" description="Helical" evidence="1">
    <location>
        <begin position="20"/>
        <end position="40"/>
    </location>
</feature>
<evidence type="ECO:0000256" key="1">
    <source>
        <dbReference type="SAM" id="Phobius"/>
    </source>
</evidence>
<accession>A0A517T465</accession>
<feature type="transmembrane region" description="Helical" evidence="1">
    <location>
        <begin position="265"/>
        <end position="286"/>
    </location>
</feature>
<dbReference type="AlphaFoldDB" id="A0A517T465"/>
<feature type="transmembrane region" description="Helical" evidence="1">
    <location>
        <begin position="82"/>
        <end position="100"/>
    </location>
</feature>
<gene>
    <name evidence="2" type="ORF">V22_03690</name>
</gene>
<feature type="transmembrane region" description="Helical" evidence="1">
    <location>
        <begin position="512"/>
        <end position="539"/>
    </location>
</feature>
<feature type="transmembrane region" description="Helical" evidence="1">
    <location>
        <begin position="457"/>
        <end position="480"/>
    </location>
</feature>
<keyword evidence="1" id="KW-0472">Membrane</keyword>
<feature type="transmembrane region" description="Helical" evidence="1">
    <location>
        <begin position="487"/>
        <end position="506"/>
    </location>
</feature>
<feature type="transmembrane region" description="Helical" evidence="1">
    <location>
        <begin position="353"/>
        <end position="375"/>
    </location>
</feature>
<name>A0A517T465_9PLAN</name>
<feature type="transmembrane region" description="Helical" evidence="1">
    <location>
        <begin position="52"/>
        <end position="76"/>
    </location>
</feature>
<protein>
    <submittedName>
        <fullName evidence="2">Uncharacterized protein</fullName>
    </submittedName>
</protein>
<keyword evidence="1" id="KW-0812">Transmembrane</keyword>
<reference evidence="2 3" key="1">
    <citation type="submission" date="2019-02" db="EMBL/GenBank/DDBJ databases">
        <title>Deep-cultivation of Planctomycetes and their phenomic and genomic characterization uncovers novel biology.</title>
        <authorList>
            <person name="Wiegand S."/>
            <person name="Jogler M."/>
            <person name="Boedeker C."/>
            <person name="Pinto D."/>
            <person name="Vollmers J."/>
            <person name="Rivas-Marin E."/>
            <person name="Kohn T."/>
            <person name="Peeters S.H."/>
            <person name="Heuer A."/>
            <person name="Rast P."/>
            <person name="Oberbeckmann S."/>
            <person name="Bunk B."/>
            <person name="Jeske O."/>
            <person name="Meyerdierks A."/>
            <person name="Storesund J.E."/>
            <person name="Kallscheuer N."/>
            <person name="Luecker S."/>
            <person name="Lage O.M."/>
            <person name="Pohl T."/>
            <person name="Merkel B.J."/>
            <person name="Hornburger P."/>
            <person name="Mueller R.-W."/>
            <person name="Bruemmer F."/>
            <person name="Labrenz M."/>
            <person name="Spormann A.M."/>
            <person name="Op den Camp H."/>
            <person name="Overmann J."/>
            <person name="Amann R."/>
            <person name="Jetten M.S.M."/>
            <person name="Mascher T."/>
            <person name="Medema M.H."/>
            <person name="Devos D.P."/>
            <person name="Kaster A.-K."/>
            <person name="Ovreas L."/>
            <person name="Rohde M."/>
            <person name="Galperin M.Y."/>
            <person name="Jogler C."/>
        </authorList>
    </citation>
    <scope>NUCLEOTIDE SEQUENCE [LARGE SCALE GENOMIC DNA]</scope>
    <source>
        <strain evidence="2 3">V22</strain>
    </source>
</reference>
<feature type="transmembrane region" description="Helical" evidence="1">
    <location>
        <begin position="218"/>
        <end position="237"/>
    </location>
</feature>
<feature type="transmembrane region" description="Helical" evidence="1">
    <location>
        <begin position="329"/>
        <end position="346"/>
    </location>
</feature>
<evidence type="ECO:0000313" key="2">
    <source>
        <dbReference type="EMBL" id="QDT63151.1"/>
    </source>
</evidence>
<sequence>MNSVPTPQSPDRTWLAQTWLLPILGLLSLAIYIAITFWSPRFAEEVPVTERPILEVLGLFTVAFILYVIAIAAIRHRSKRSAIWWMLSFAVLFRLAMLFSEPIQEVDIYRYIWDGEVASRGINPFRYSPEQILDSPSPDSLWVGLPGQVPPSEWPVSFRELVELRDRASGVEEVLQRVHFNSLTSPYPPTSQAVFAFTGLITPESASLWTHLLVMKSLIVIFDLATIVVLIKLLLLLRLHSGNTIIYAWCPLIIKEFANSGHLDAITVFFTILTVYLLICAFQTIAPSASAGVDMNLRPQSLSPPRLRLGLLLLMVSASVLAIAVGGKLYPILIAPAFAVFALRHWGAMRTCLLGIGFIILVAVVLSPMIIPQLWQEEKPFPGSMKDTPEAGAAAFLNRWEINDLLFAIVVENVKPDDPNHVEPTPWFVVVPNTWRESILAAAGANEDQPRWQTPFYIARVVTTVVWMCICAGLCWQLCVLPTPENLLRTCFLIIAWFWLLCPTQNPWYWSWALIFLPFVTSRAWLAVAGFAMLYYLRFWLEAQYPERPILGTPYNGTEFSYFILPWIEFGPVLLWVAVESYRNRPLCLAEDGD</sequence>
<evidence type="ECO:0000313" key="3">
    <source>
        <dbReference type="Proteomes" id="UP000319976"/>
    </source>
</evidence>
<dbReference type="KEGG" id="chya:V22_03690"/>
<keyword evidence="1" id="KW-1133">Transmembrane helix</keyword>